<evidence type="ECO:0000256" key="2">
    <source>
        <dbReference type="ARBA" id="ARBA00022490"/>
    </source>
</evidence>
<dbReference type="SMART" id="SM00243">
    <property type="entry name" value="GAS2"/>
    <property type="match status" value="1"/>
</dbReference>
<comment type="caution">
    <text evidence="6">The sequence shown here is derived from an EMBL/GenBank/DDBJ whole genome shotgun (WGS) entry which is preliminary data.</text>
</comment>
<dbReference type="Gene3D" id="3.30.920.20">
    <property type="entry name" value="Gas2-like domain"/>
    <property type="match status" value="1"/>
</dbReference>
<evidence type="ECO:0000259" key="5">
    <source>
        <dbReference type="PROSITE" id="PS51460"/>
    </source>
</evidence>
<dbReference type="PROSITE" id="PS51460">
    <property type="entry name" value="GAR"/>
    <property type="match status" value="1"/>
</dbReference>
<dbReference type="InterPro" id="IPR036534">
    <property type="entry name" value="GAR_dom_sf"/>
</dbReference>
<dbReference type="InterPro" id="IPR003108">
    <property type="entry name" value="GAR_dom"/>
</dbReference>
<feature type="compositionally biased region" description="Polar residues" evidence="4">
    <location>
        <begin position="1207"/>
        <end position="1221"/>
    </location>
</feature>
<evidence type="ECO:0000256" key="1">
    <source>
        <dbReference type="ARBA" id="ARBA00004245"/>
    </source>
</evidence>
<feature type="compositionally biased region" description="Low complexity" evidence="4">
    <location>
        <begin position="1182"/>
        <end position="1196"/>
    </location>
</feature>
<feature type="region of interest" description="Disordered" evidence="4">
    <location>
        <begin position="1419"/>
        <end position="1439"/>
    </location>
</feature>
<proteinExistence type="predicted"/>
<feature type="region of interest" description="Disordered" evidence="4">
    <location>
        <begin position="1159"/>
        <end position="1257"/>
    </location>
</feature>
<organism evidence="6 7">
    <name type="scientific">Dioszegia hungarica</name>
    <dbReference type="NCBI Taxonomy" id="4972"/>
    <lineage>
        <taxon>Eukaryota</taxon>
        <taxon>Fungi</taxon>
        <taxon>Dikarya</taxon>
        <taxon>Basidiomycota</taxon>
        <taxon>Agaricomycotina</taxon>
        <taxon>Tremellomycetes</taxon>
        <taxon>Tremellales</taxon>
        <taxon>Bulleribasidiaceae</taxon>
        <taxon>Dioszegia</taxon>
    </lineage>
</organism>
<feature type="region of interest" description="Disordered" evidence="4">
    <location>
        <begin position="1471"/>
        <end position="1583"/>
    </location>
</feature>
<comment type="subcellular location">
    <subcellularLocation>
        <location evidence="1">Cytoplasm</location>
        <location evidence="1">Cytoskeleton</location>
    </subcellularLocation>
</comment>
<feature type="compositionally biased region" description="Polar residues" evidence="4">
    <location>
        <begin position="1497"/>
        <end position="1531"/>
    </location>
</feature>
<feature type="compositionally biased region" description="Polar residues" evidence="4">
    <location>
        <begin position="1159"/>
        <end position="1175"/>
    </location>
</feature>
<dbReference type="Pfam" id="PF02187">
    <property type="entry name" value="GAS2"/>
    <property type="match status" value="1"/>
</dbReference>
<evidence type="ECO:0000256" key="4">
    <source>
        <dbReference type="SAM" id="MobiDB-lite"/>
    </source>
</evidence>
<feature type="compositionally biased region" description="Low complexity" evidence="4">
    <location>
        <begin position="1427"/>
        <end position="1439"/>
    </location>
</feature>
<keyword evidence="3" id="KW-0206">Cytoskeleton</keyword>
<feature type="region of interest" description="Disordered" evidence="4">
    <location>
        <begin position="730"/>
        <end position="749"/>
    </location>
</feature>
<feature type="region of interest" description="Disordered" evidence="4">
    <location>
        <begin position="841"/>
        <end position="875"/>
    </location>
</feature>
<name>A0AA38LX67_9TREE</name>
<dbReference type="GO" id="GO:0005856">
    <property type="term" value="C:cytoskeleton"/>
    <property type="evidence" value="ECO:0007669"/>
    <property type="project" value="UniProtKB-SubCell"/>
</dbReference>
<evidence type="ECO:0000313" key="7">
    <source>
        <dbReference type="Proteomes" id="UP001164286"/>
    </source>
</evidence>
<gene>
    <name evidence="6" type="ORF">MKK02DRAFT_39629</name>
</gene>
<evidence type="ECO:0000313" key="6">
    <source>
        <dbReference type="EMBL" id="KAI9639330.1"/>
    </source>
</evidence>
<feature type="compositionally biased region" description="Basic and acidic residues" evidence="4">
    <location>
        <begin position="1555"/>
        <end position="1571"/>
    </location>
</feature>
<keyword evidence="2" id="KW-0963">Cytoplasm</keyword>
<accession>A0AA38LX67</accession>
<keyword evidence="7" id="KW-1185">Reference proteome</keyword>
<dbReference type="RefSeq" id="XP_052949107.1">
    <property type="nucleotide sequence ID" value="XM_053090695.1"/>
</dbReference>
<feature type="region of interest" description="Disordered" evidence="4">
    <location>
        <begin position="1097"/>
        <end position="1116"/>
    </location>
</feature>
<evidence type="ECO:0000256" key="3">
    <source>
        <dbReference type="ARBA" id="ARBA00023212"/>
    </source>
</evidence>
<dbReference type="GeneID" id="77729900"/>
<feature type="compositionally biased region" description="Basic and acidic residues" evidence="4">
    <location>
        <begin position="1197"/>
        <end position="1206"/>
    </location>
</feature>
<dbReference type="GO" id="GO:0008017">
    <property type="term" value="F:microtubule binding"/>
    <property type="evidence" value="ECO:0007669"/>
    <property type="project" value="InterPro"/>
</dbReference>
<sequence length="1583" mass="171506">MSGFDGTVGDDEKRDLTDEDARELQLFQEKRRWFEGKLKVLEDQAPTYPFILPILSPSAADPTVFAYANESESEYRLPSADTLRTWQAERDALEEEVLAFDGGDLGRMKEKTREVTLVPLTKAATQAVAITLDLILLIDRLLTLLRRRSDLLELVGLRLQWDGLRWKVMLECAKLKEDVKTYVEGEGRWKAPNAAKGQGEEADPVTPVKRVMVDQANGASSATVSARKAAVSPITLFTPTRPYTAISPTTPISPTSLFTPQPQSRVQSLSIRHRTLTTTHLKRSSAILDRMIDIAGPLKGLGGLYGPLPSIEEGNDEVSGALPDELLDMQDDLETLCEDVKAQVEWCREVEEQRERSVIQYEAITRARRQNQQVISQLKESLAQPASSAQHETLAHLLREAESSLPAPLDKSFPRPRHADYPSVDASTADILDTLSTARSGAKEQLAISSDGVGWYSRLAAARSQLEEQDRLLGEAIPGLAAELDRLEKFRSGEQPPGRAEEEEWLSSAPGWITGLEQRIPDLTRQAQLLEMSDMRYKAAHQPPTSVRQLLGDVAYSDELHVEAGNRAEEALGLVRRAEEGIRRAKEDLEVLPLARRVRDGADDLATKFSDLRRRLGEAINSSAWRAGMSDHDARGRSAVELWRELLSCEDRMVQLRTTMAELDEARGKQERSAGVSIDKVAEDVRKAEEVMREVARIMDLLERMEKQRVVVWEVETEAEGLLRDIQNGAAASTNRPTGNVAVDRPAASDTGPAVDIAIGAEREQGGQVLQDRVRDWIGGLAERVPFVGTVHNSEEVSVDALVQSPAVGYSADLPSVDIAVRKHINELSTRVDTALSDMLAEQKRKADPADSPAAQPEPPTTDRTASSETSAASLTITPVAPIAEDVFGSLEPRIRTTSSTSSSTFRSLASAAPAAESQLSQIQDLRERVRSLRLADVVFPSSSAISRTPSLQRLPDAATVESVLAVLAAAESGLSATQRSKQKGEEQTAEAGEIKRETRKLGEELASARASLPRLEALASFSARSKACDEAFGRLMEVIDSKESGGVAEGQDENITEGQAVLRQAEEAGMAVENDRRVISDLKRLRAIWTDLSSSLRHTSSSTPANGVDDDTASIPSVASSENMTISSIASPASPYISRIPIPTSTSKPRIMSSLSMRSNLSTNSTGMRSTSNPFPRLAMTTESSRNRTVSSSSHTPHEGRKRLDSSTSVRSGLSASGSNAAVRIPSGSSARSVSGAMTPPAGRMGERTEMGTASRIPRLAIRSPANPSSRTPGSLADGIRTRKASLPVRMGPAPGTGADAGKRRISEDKGYEADPKSTLDQAVGKIVNKLKMSVPIVPVNIAGTDEWKDQSGRYWIGAHGRAKLCFCRILRSRTVMVRVGGGWMELSRFLIDHFAEALGQSPVEDGGEKLPPLMTPMRKSSASSYGPPGTTTAYPTPTVKRVSVPANSAYNDEAVANAHIDLTPTSAAPLAPTSIISPLPSPMTPMRDSHIPRSISGSLPRSVPRNSVPLSRSSSYFSPLPLQSPTTPKQGDAPSGQVSGPASPLVPLHFLRKASESPPMREREKERLGVGRRSILGREGA</sequence>
<dbReference type="SUPFAM" id="SSF143575">
    <property type="entry name" value="GAS2 domain-like"/>
    <property type="match status" value="1"/>
</dbReference>
<protein>
    <recommendedName>
        <fullName evidence="5">GAR domain-containing protein</fullName>
    </recommendedName>
</protein>
<dbReference type="EMBL" id="JAKWFO010000001">
    <property type="protein sequence ID" value="KAI9639330.1"/>
    <property type="molecule type" value="Genomic_DNA"/>
</dbReference>
<feature type="domain" description="GAR" evidence="5">
    <location>
        <begin position="1316"/>
        <end position="1399"/>
    </location>
</feature>
<reference evidence="6" key="1">
    <citation type="journal article" date="2022" name="G3 (Bethesda)">
        <title>High quality genome of the basidiomycete yeast Dioszegia hungarica PDD-24b-2 isolated from cloud water.</title>
        <authorList>
            <person name="Jarrige D."/>
            <person name="Haridas S."/>
            <person name="Bleykasten-Grosshans C."/>
            <person name="Joly M."/>
            <person name="Nadalig T."/>
            <person name="Sancelme M."/>
            <person name="Vuilleumier S."/>
            <person name="Grigoriev I.V."/>
            <person name="Amato P."/>
            <person name="Bringel F."/>
        </authorList>
    </citation>
    <scope>NUCLEOTIDE SEQUENCE</scope>
    <source>
        <strain evidence="6">PDD-24b-2</strain>
    </source>
</reference>
<dbReference type="Proteomes" id="UP001164286">
    <property type="component" value="Unassembled WGS sequence"/>
</dbReference>
<feature type="compositionally biased region" description="Low complexity" evidence="4">
    <location>
        <begin position="862"/>
        <end position="875"/>
    </location>
</feature>